<dbReference type="RefSeq" id="WP_380829660.1">
    <property type="nucleotide sequence ID" value="NZ_JBHTCG010000021.1"/>
</dbReference>
<dbReference type="CDD" id="cd00385">
    <property type="entry name" value="Isoprenoid_Biosyn_C1"/>
    <property type="match status" value="1"/>
</dbReference>
<reference evidence="2" key="1">
    <citation type="journal article" date="2019" name="Int. J. Syst. Evol. Microbiol.">
        <title>The Global Catalogue of Microorganisms (GCM) 10K type strain sequencing project: providing services to taxonomists for standard genome sequencing and annotation.</title>
        <authorList>
            <consortium name="The Broad Institute Genomics Platform"/>
            <consortium name="The Broad Institute Genome Sequencing Center for Infectious Disease"/>
            <person name="Wu L."/>
            <person name="Ma J."/>
        </authorList>
    </citation>
    <scope>NUCLEOTIDE SEQUENCE [LARGE SCALE GENOMIC DNA]</scope>
    <source>
        <strain evidence="2">CECT 7649</strain>
    </source>
</reference>
<evidence type="ECO:0000313" key="2">
    <source>
        <dbReference type="Proteomes" id="UP001596496"/>
    </source>
</evidence>
<dbReference type="EMBL" id="JBHTCG010000021">
    <property type="protein sequence ID" value="MFC7385794.1"/>
    <property type="molecule type" value="Genomic_DNA"/>
</dbReference>
<keyword evidence="2" id="KW-1185">Reference proteome</keyword>
<comment type="caution">
    <text evidence="1">The sequence shown here is derived from an EMBL/GenBank/DDBJ whole genome shotgun (WGS) entry which is preliminary data.</text>
</comment>
<name>A0ABW2P8W1_9ACTN</name>
<accession>A0ABW2P8W1</accession>
<sequence>MTGRRPGNNPGAAPVKQETHVGWQGDNVLVNDARRPITRRLRRALSVDGLPAAGAPPSERRIAAGVDTRGFSTYPLLFYGAFPNVSLAELRALCTCGSLLFDHVLCLDQLCDRPSPDDSGTLLLSTALYREALGMLHELFPAGSRFWTCFDRNYEHFSRAMLAEGARHRDLVTPYPPDDLEMIYSGKSAVAKSCLAALAALDGNQQVIETLEASHDLFYIGFQLADDLDDWRADYERRMYTYPLTRAFLSAGWRDRVESGARPSAEEVGDLLARSGAAEETRALALRYLARAQAAASGLEVDGWSGAIRNAHRRISEMRFDGTRTAEADGRPAVEPAPEDGVRMRWSGGRAADAPIARTWYPWLAPAREPRVTDEDILREQAGILAEGQGVQSLSEALYDVGRAVHASLRAFPGRGLEAHLGVSAAELAWLRRHDAWLDGLLADGLDEPPELWTPAERSSGWAPPAVGRYLGYRLISDCSGEPAAAAVPSMDAVFRHHRIRSIA</sequence>
<dbReference type="Gene3D" id="1.10.600.10">
    <property type="entry name" value="Farnesyl Diphosphate Synthase"/>
    <property type="match status" value="1"/>
</dbReference>
<proteinExistence type="predicted"/>
<dbReference type="Proteomes" id="UP001596496">
    <property type="component" value="Unassembled WGS sequence"/>
</dbReference>
<dbReference type="InterPro" id="IPR008949">
    <property type="entry name" value="Isoprenoid_synthase_dom_sf"/>
</dbReference>
<gene>
    <name evidence="1" type="ORF">ACFQSB_26555</name>
</gene>
<organism evidence="1 2">
    <name type="scientific">Sphaerisporangium rhizosphaerae</name>
    <dbReference type="NCBI Taxonomy" id="2269375"/>
    <lineage>
        <taxon>Bacteria</taxon>
        <taxon>Bacillati</taxon>
        <taxon>Actinomycetota</taxon>
        <taxon>Actinomycetes</taxon>
        <taxon>Streptosporangiales</taxon>
        <taxon>Streptosporangiaceae</taxon>
        <taxon>Sphaerisporangium</taxon>
    </lineage>
</organism>
<dbReference type="SUPFAM" id="SSF48576">
    <property type="entry name" value="Terpenoid synthases"/>
    <property type="match status" value="1"/>
</dbReference>
<protein>
    <submittedName>
        <fullName evidence="1">Uncharacterized protein</fullName>
    </submittedName>
</protein>
<evidence type="ECO:0000313" key="1">
    <source>
        <dbReference type="EMBL" id="MFC7385794.1"/>
    </source>
</evidence>